<accession>A0ABQ1IF77</accession>
<dbReference type="InterPro" id="IPR011009">
    <property type="entry name" value="Kinase-like_dom_sf"/>
</dbReference>
<dbReference type="PANTHER" id="PTHR12149:SF8">
    <property type="entry name" value="PROTEIN-RIBULOSAMINE 3-KINASE"/>
    <property type="match status" value="1"/>
</dbReference>
<sequence length="287" mass="32756">MWPTIANQISEATKTDFSVLNKQPLAGGDINRAFRIDDGDTAFFVKLNDAAQIDKFRCEWTSLEHLAAANTLQVPKPVCCGSTLSSSFLVLSYLSFHEGCEQAWYALGQQLARLHQSQQQPMYGWDEDNFLGLSVQPNAWHKKWSTFFAEQRIGWQLTILADKGIHFGDIGDIVTGIKLRLVHHQPSASLLHGDLWRGNVAFHDNQPVVFDPASYFGDREIDIAMTELFGQFPHVFYQGYNTVWPLDPGYRQRREIYHLYHLLNHVSHFGEPYREQANSSVNRILSS</sequence>
<evidence type="ECO:0000256" key="2">
    <source>
        <dbReference type="PIRNR" id="PIRNR006221"/>
    </source>
</evidence>
<reference evidence="4" key="1">
    <citation type="journal article" date="2019" name="Int. J. Syst. Evol. Microbiol.">
        <title>The Global Catalogue of Microorganisms (GCM) 10K type strain sequencing project: providing services to taxonomists for standard genome sequencing and annotation.</title>
        <authorList>
            <consortium name="The Broad Institute Genomics Platform"/>
            <consortium name="The Broad Institute Genome Sequencing Center for Infectious Disease"/>
            <person name="Wu L."/>
            <person name="Ma J."/>
        </authorList>
    </citation>
    <scope>NUCLEOTIDE SEQUENCE [LARGE SCALE GENOMIC DNA]</scope>
    <source>
        <strain evidence="4">CGMCC 1.15923</strain>
    </source>
</reference>
<dbReference type="PIRSF" id="PIRSF006221">
    <property type="entry name" value="Ketosamine-3-kinase"/>
    <property type="match status" value="1"/>
</dbReference>
<keyword evidence="4" id="KW-1185">Reference proteome</keyword>
<keyword evidence="2" id="KW-0808">Transferase</keyword>
<evidence type="ECO:0000256" key="1">
    <source>
        <dbReference type="ARBA" id="ARBA00009460"/>
    </source>
</evidence>
<name>A0ABQ1IF77_9GAMM</name>
<dbReference type="InterPro" id="IPR016477">
    <property type="entry name" value="Fructo-/Ketosamine-3-kinase"/>
</dbReference>
<keyword evidence="2" id="KW-0418">Kinase</keyword>
<comment type="similarity">
    <text evidence="1 2">Belongs to the fructosamine kinase family.</text>
</comment>
<protein>
    <recommendedName>
        <fullName evidence="5">Fructosamine kinase family protein</fullName>
    </recommendedName>
</protein>
<dbReference type="EMBL" id="BMKE01000005">
    <property type="protein sequence ID" value="GGB37561.1"/>
    <property type="molecule type" value="Genomic_DNA"/>
</dbReference>
<gene>
    <name evidence="3" type="ORF">GCM10011502_08460</name>
</gene>
<comment type="caution">
    <text evidence="3">The sequence shown here is derived from an EMBL/GenBank/DDBJ whole genome shotgun (WGS) entry which is preliminary data.</text>
</comment>
<dbReference type="SUPFAM" id="SSF56112">
    <property type="entry name" value="Protein kinase-like (PK-like)"/>
    <property type="match status" value="1"/>
</dbReference>
<evidence type="ECO:0000313" key="4">
    <source>
        <dbReference type="Proteomes" id="UP000646152"/>
    </source>
</evidence>
<dbReference type="PANTHER" id="PTHR12149">
    <property type="entry name" value="FRUCTOSAMINE 3 KINASE-RELATED PROTEIN"/>
    <property type="match status" value="1"/>
</dbReference>
<dbReference type="Proteomes" id="UP000646152">
    <property type="component" value="Unassembled WGS sequence"/>
</dbReference>
<evidence type="ECO:0008006" key="5">
    <source>
        <dbReference type="Google" id="ProtNLM"/>
    </source>
</evidence>
<dbReference type="Gene3D" id="3.90.1200.10">
    <property type="match status" value="1"/>
</dbReference>
<organism evidence="3 4">
    <name type="scientific">Oceanisphaera marina</name>
    <dbReference type="NCBI Taxonomy" id="2017550"/>
    <lineage>
        <taxon>Bacteria</taxon>
        <taxon>Pseudomonadati</taxon>
        <taxon>Pseudomonadota</taxon>
        <taxon>Gammaproteobacteria</taxon>
        <taxon>Aeromonadales</taxon>
        <taxon>Aeromonadaceae</taxon>
        <taxon>Oceanisphaera</taxon>
    </lineage>
</organism>
<dbReference type="Gene3D" id="3.30.200.20">
    <property type="entry name" value="Phosphorylase Kinase, domain 1"/>
    <property type="match status" value="1"/>
</dbReference>
<dbReference type="RefSeq" id="WP_188628854.1">
    <property type="nucleotide sequence ID" value="NZ_BMKE01000005.1"/>
</dbReference>
<proteinExistence type="inferred from homology"/>
<evidence type="ECO:0000313" key="3">
    <source>
        <dbReference type="EMBL" id="GGB37561.1"/>
    </source>
</evidence>
<dbReference type="Pfam" id="PF03881">
    <property type="entry name" value="Fructosamin_kin"/>
    <property type="match status" value="1"/>
</dbReference>